<feature type="transmembrane region" description="Helical" evidence="11">
    <location>
        <begin position="63"/>
        <end position="84"/>
    </location>
</feature>
<proteinExistence type="inferred from homology"/>
<keyword evidence="6 10" id="KW-0297">G-protein coupled receptor</keyword>
<evidence type="ECO:0000256" key="11">
    <source>
        <dbReference type="SAM" id="Phobius"/>
    </source>
</evidence>
<keyword evidence="3" id="KW-1003">Cell membrane</keyword>
<evidence type="ECO:0000313" key="14">
    <source>
        <dbReference type="Proteomes" id="UP000827092"/>
    </source>
</evidence>
<evidence type="ECO:0000256" key="3">
    <source>
        <dbReference type="ARBA" id="ARBA00022475"/>
    </source>
</evidence>
<feature type="transmembrane region" description="Helical" evidence="11">
    <location>
        <begin position="229"/>
        <end position="248"/>
    </location>
</feature>
<feature type="transmembrane region" description="Helical" evidence="11">
    <location>
        <begin position="31"/>
        <end position="51"/>
    </location>
</feature>
<keyword evidence="14" id="KW-1185">Reference proteome</keyword>
<evidence type="ECO:0000313" key="13">
    <source>
        <dbReference type="EMBL" id="KAG8183409.1"/>
    </source>
</evidence>
<evidence type="ECO:0000256" key="5">
    <source>
        <dbReference type="ARBA" id="ARBA00022989"/>
    </source>
</evidence>
<gene>
    <name evidence="13" type="ORF">JTE90_008306</name>
</gene>
<dbReference type="GO" id="GO:0004930">
    <property type="term" value="F:G protein-coupled receptor activity"/>
    <property type="evidence" value="ECO:0007669"/>
    <property type="project" value="UniProtKB-KW"/>
</dbReference>
<dbReference type="PROSITE" id="PS50262">
    <property type="entry name" value="G_PROTEIN_RECEP_F1_2"/>
    <property type="match status" value="1"/>
</dbReference>
<dbReference type="Proteomes" id="UP000827092">
    <property type="component" value="Unassembled WGS sequence"/>
</dbReference>
<comment type="subcellular location">
    <subcellularLocation>
        <location evidence="1">Cell membrane</location>
        <topology evidence="1">Multi-pass membrane protein</topology>
    </subcellularLocation>
</comment>
<dbReference type="InterPro" id="IPR017452">
    <property type="entry name" value="GPCR_Rhodpsn_7TM"/>
</dbReference>
<evidence type="ECO:0000256" key="10">
    <source>
        <dbReference type="RuleBase" id="RU000688"/>
    </source>
</evidence>
<accession>A0AAV6UGS8</accession>
<feature type="domain" description="G-protein coupled receptors family 1 profile" evidence="12">
    <location>
        <begin position="1"/>
        <end position="245"/>
    </location>
</feature>
<dbReference type="AlphaFoldDB" id="A0AAV6UGS8"/>
<dbReference type="InterPro" id="IPR000276">
    <property type="entry name" value="GPCR_Rhodpsn"/>
</dbReference>
<protein>
    <recommendedName>
        <fullName evidence="12">G-protein coupled receptors family 1 profile domain-containing protein</fullName>
    </recommendedName>
</protein>
<evidence type="ECO:0000256" key="7">
    <source>
        <dbReference type="ARBA" id="ARBA00023136"/>
    </source>
</evidence>
<keyword evidence="7 11" id="KW-0472">Membrane</keyword>
<evidence type="ECO:0000256" key="9">
    <source>
        <dbReference type="ARBA" id="ARBA00023224"/>
    </source>
</evidence>
<evidence type="ECO:0000256" key="1">
    <source>
        <dbReference type="ARBA" id="ARBA00004651"/>
    </source>
</evidence>
<dbReference type="SUPFAM" id="SSF81321">
    <property type="entry name" value="Family A G protein-coupled receptor-like"/>
    <property type="match status" value="1"/>
</dbReference>
<evidence type="ECO:0000256" key="4">
    <source>
        <dbReference type="ARBA" id="ARBA00022692"/>
    </source>
</evidence>
<keyword evidence="8 10" id="KW-0675">Receptor</keyword>
<dbReference type="PROSITE" id="PS00237">
    <property type="entry name" value="G_PROTEIN_RECEP_F1_1"/>
    <property type="match status" value="1"/>
</dbReference>
<name>A0AAV6UGS8_9ARAC</name>
<comment type="caution">
    <text evidence="13">The sequence shown here is derived from an EMBL/GenBank/DDBJ whole genome shotgun (WGS) entry which is preliminary data.</text>
</comment>
<feature type="transmembrane region" description="Helical" evidence="11">
    <location>
        <begin position="196"/>
        <end position="217"/>
    </location>
</feature>
<keyword evidence="5 11" id="KW-1133">Transmembrane helix</keyword>
<evidence type="ECO:0000256" key="6">
    <source>
        <dbReference type="ARBA" id="ARBA00023040"/>
    </source>
</evidence>
<dbReference type="PANTHER" id="PTHR24228">
    <property type="entry name" value="B2 BRADYKININ RECEPTOR/ANGIOTENSIN II RECEPTOR"/>
    <property type="match status" value="1"/>
</dbReference>
<comment type="similarity">
    <text evidence="2 10">Belongs to the G-protein coupled receptor 1 family.</text>
</comment>
<evidence type="ECO:0000259" key="12">
    <source>
        <dbReference type="PROSITE" id="PS50262"/>
    </source>
</evidence>
<feature type="transmembrane region" description="Helical" evidence="11">
    <location>
        <begin position="111"/>
        <end position="134"/>
    </location>
</feature>
<dbReference type="Gene3D" id="1.20.1070.10">
    <property type="entry name" value="Rhodopsin 7-helix transmembrane proteins"/>
    <property type="match status" value="1"/>
</dbReference>
<sequence length="275" mass="31657">MPLSALTFLERDWNYGETLCKIFPLVRYSNGAVSLFSVMAITINRYVLIVHPNIYKTMYGFKSVAFMILLMWTCSLVLLLFPWLELWGRFGYDPKVGTCSILQLNGQSPKMALYIVAFGLPSLIFVVCYSRIFYVVHQSSKSVLENSKVQPSIESLTTFSSKRKGVIWKSYKTSDLKNNKESTTPRNRQDLKVLKVILVIFLTFVICYFPVAFVKIFRKEDDLPVLNVLGYLGVYFSNIVNPVIYVVISDEYRKAYKDLFCTTKSPKLERNNTIV</sequence>
<dbReference type="EMBL" id="JAFNEN010000419">
    <property type="protein sequence ID" value="KAG8183409.1"/>
    <property type="molecule type" value="Genomic_DNA"/>
</dbReference>
<organism evidence="13 14">
    <name type="scientific">Oedothorax gibbosus</name>
    <dbReference type="NCBI Taxonomy" id="931172"/>
    <lineage>
        <taxon>Eukaryota</taxon>
        <taxon>Metazoa</taxon>
        <taxon>Ecdysozoa</taxon>
        <taxon>Arthropoda</taxon>
        <taxon>Chelicerata</taxon>
        <taxon>Arachnida</taxon>
        <taxon>Araneae</taxon>
        <taxon>Araneomorphae</taxon>
        <taxon>Entelegynae</taxon>
        <taxon>Araneoidea</taxon>
        <taxon>Linyphiidae</taxon>
        <taxon>Erigoninae</taxon>
        <taxon>Oedothorax</taxon>
    </lineage>
</organism>
<keyword evidence="9 10" id="KW-0807">Transducer</keyword>
<evidence type="ECO:0000256" key="2">
    <source>
        <dbReference type="ARBA" id="ARBA00010663"/>
    </source>
</evidence>
<evidence type="ECO:0000256" key="8">
    <source>
        <dbReference type="ARBA" id="ARBA00023170"/>
    </source>
</evidence>
<dbReference type="GO" id="GO:0005886">
    <property type="term" value="C:plasma membrane"/>
    <property type="evidence" value="ECO:0007669"/>
    <property type="project" value="UniProtKB-SubCell"/>
</dbReference>
<dbReference type="PRINTS" id="PR00237">
    <property type="entry name" value="GPCRRHODOPSN"/>
</dbReference>
<reference evidence="13 14" key="1">
    <citation type="journal article" date="2022" name="Nat. Ecol. Evol.">
        <title>A masculinizing supergene underlies an exaggerated male reproductive morph in a spider.</title>
        <authorList>
            <person name="Hendrickx F."/>
            <person name="De Corte Z."/>
            <person name="Sonet G."/>
            <person name="Van Belleghem S.M."/>
            <person name="Kostlbacher S."/>
            <person name="Vangestel C."/>
        </authorList>
    </citation>
    <scope>NUCLEOTIDE SEQUENCE [LARGE SCALE GENOMIC DNA]</scope>
    <source>
        <strain evidence="13">W744_W776</strain>
    </source>
</reference>
<keyword evidence="4 10" id="KW-0812">Transmembrane</keyword>
<dbReference type="PANTHER" id="PTHR24228:SF74">
    <property type="entry name" value="G-PROTEIN COUPLED RECEPTORS FAMILY 1 PROFILE DOMAIN-CONTAINING PROTEIN"/>
    <property type="match status" value="1"/>
</dbReference>
<dbReference type="Pfam" id="PF00001">
    <property type="entry name" value="7tm_1"/>
    <property type="match status" value="1"/>
</dbReference>